<comment type="caution">
    <text evidence="2">The sequence shown here is derived from an EMBL/GenBank/DDBJ whole genome shotgun (WGS) entry which is preliminary data.</text>
</comment>
<organism evidence="2 3">
    <name type="scientific">Hoylesella saccharolytica F0055</name>
    <dbReference type="NCBI Taxonomy" id="1127699"/>
    <lineage>
        <taxon>Bacteria</taxon>
        <taxon>Pseudomonadati</taxon>
        <taxon>Bacteroidota</taxon>
        <taxon>Bacteroidia</taxon>
        <taxon>Bacteroidales</taxon>
        <taxon>Prevotellaceae</taxon>
        <taxon>Hoylesella</taxon>
    </lineage>
</organism>
<keyword evidence="1" id="KW-0812">Transmembrane</keyword>
<evidence type="ECO:0000256" key="1">
    <source>
        <dbReference type="SAM" id="Phobius"/>
    </source>
</evidence>
<feature type="transmembrane region" description="Helical" evidence="1">
    <location>
        <begin position="6"/>
        <end position="24"/>
    </location>
</feature>
<keyword evidence="1" id="KW-0472">Membrane</keyword>
<protein>
    <recommendedName>
        <fullName evidence="4">FeoB-associated Cys-rich membrane protein</fullName>
    </recommendedName>
</protein>
<accession>L1NKM0</accession>
<name>L1NKM0_9BACT</name>
<sequence length="77" mass="8566">MQAKMAQYIIITIILIAASIYIGYKIYDVFLNAGNPCHGCSGCSLHQQKKHKLKNKNRMKCCKENNVLASSSTSQTT</sequence>
<evidence type="ECO:0008006" key="4">
    <source>
        <dbReference type="Google" id="ProtNLM"/>
    </source>
</evidence>
<evidence type="ECO:0000313" key="2">
    <source>
        <dbReference type="EMBL" id="EKY03876.1"/>
    </source>
</evidence>
<evidence type="ECO:0000313" key="3">
    <source>
        <dbReference type="Proteomes" id="UP000010433"/>
    </source>
</evidence>
<proteinExistence type="predicted"/>
<reference evidence="2 3" key="1">
    <citation type="submission" date="2012-05" db="EMBL/GenBank/DDBJ databases">
        <authorList>
            <person name="Weinstock G."/>
            <person name="Sodergren E."/>
            <person name="Lobos E.A."/>
            <person name="Fulton L."/>
            <person name="Fulton R."/>
            <person name="Courtney L."/>
            <person name="Fronick C."/>
            <person name="O'Laughlin M."/>
            <person name="Godfrey J."/>
            <person name="Wilson R.M."/>
            <person name="Miner T."/>
            <person name="Farmer C."/>
            <person name="Delehaunty K."/>
            <person name="Cordes M."/>
            <person name="Minx P."/>
            <person name="Tomlinson C."/>
            <person name="Chen J."/>
            <person name="Wollam A."/>
            <person name="Pepin K.H."/>
            <person name="Bhonagiri V."/>
            <person name="Zhang X."/>
            <person name="Suruliraj S."/>
            <person name="Warren W."/>
            <person name="Mitreva M."/>
            <person name="Mardis E.R."/>
            <person name="Wilson R.K."/>
        </authorList>
    </citation>
    <scope>NUCLEOTIDE SEQUENCE [LARGE SCALE GENOMIC DNA]</scope>
    <source>
        <strain evidence="2 3">F0055</strain>
    </source>
</reference>
<keyword evidence="1" id="KW-1133">Transmembrane helix</keyword>
<dbReference type="STRING" id="1127699.HMPREF9151_00185"/>
<dbReference type="AlphaFoldDB" id="L1NKM0"/>
<dbReference type="Proteomes" id="UP000010433">
    <property type="component" value="Unassembled WGS sequence"/>
</dbReference>
<dbReference type="HOGENOM" id="CLU_201888_1_0_10"/>
<gene>
    <name evidence="2" type="ORF">HMPREF9151_00185</name>
</gene>
<dbReference type="EMBL" id="AMEP01000020">
    <property type="protein sequence ID" value="EKY03876.1"/>
    <property type="molecule type" value="Genomic_DNA"/>
</dbReference>
<keyword evidence="3" id="KW-1185">Reference proteome</keyword>